<protein>
    <submittedName>
        <fullName evidence="2">Uncharacterized protein</fullName>
    </submittedName>
</protein>
<organism evidence="2 3">
    <name type="scientific">Gemmata algarum</name>
    <dbReference type="NCBI Taxonomy" id="2975278"/>
    <lineage>
        <taxon>Bacteria</taxon>
        <taxon>Pseudomonadati</taxon>
        <taxon>Planctomycetota</taxon>
        <taxon>Planctomycetia</taxon>
        <taxon>Gemmatales</taxon>
        <taxon>Gemmataceae</taxon>
        <taxon>Gemmata</taxon>
    </lineage>
</organism>
<sequence>MRLVIIPPGAEKFELPPVAPFGYGPAALSALSLLAFAAASVFAINTGLERQAPWWAVAPFAATAIGSGGGFLYEFWLLVTGRPFQLLGTPLGRHIQTLRLGNLALVFGATYLAYFLFGSPSTPRIYLVGPFIGLVVGFLLVNLMFRGPMLAVMVPLMIGLVAQVVFLYVPPLAGGHEARAWLLGAAVGLFATLLIGAQTPLRSTLFHIAGTGVVVALWFGTAAQLAAAPGPDVPLGDSALWLVAAALVGAVLAFRFLRGTWAVFRSGLSNVIWPLFYLVVAGGMRIPRPRRLGDLYKGREDQLKPLHLEPYYRAHPRNQSHPVSIPALDEALTVKVHALGFLGVLVRVVFDIGSRISQVFPMANPEVPLGYKPRMERWSGGGEYWPWWLRRTIWLPYLGWFSIQSGVRGPGYQGTPDFAIARYKEGQLLAYLAEYGAAESFLKPVRVPDGRAGFELDFRFLEHYESKPDYERYGGSAFFVIDDTTRSLVLTHLRAPRTDAVLPADPLAPTFRHVEDIVLSSLYFYVVSGKHLVEIHMGLNLVEVALFNSFDARKEWFHPVRLALYPHLFAHELAEELTTENLIEDGAIFPQIFATTGAALVRHLNDRFSEYQLGVDEDFDGREQRLLAGRAGAKLEDVLPNCSLVWEKAYVAVWQEYAASLVTAAFPSDAAVAADEGVRTLFEQLGTAFMRPLPDRYAGLATRAGLARFIADTIHHLVLRHEIYGTTAVRLALDPRISKVQVPKDGGPYAVDEWRALACIATATSRVRYTLFMASDWSDAFDDLKDPAVLAAYKGAYTRMKAQLTALGTRWRSDGRNNYDTLRVLPEELDLGAGY</sequence>
<gene>
    <name evidence="2" type="ORF">R5W23_000449</name>
</gene>
<keyword evidence="1" id="KW-0812">Transmembrane</keyword>
<dbReference type="Proteomes" id="UP001272242">
    <property type="component" value="Unassembled WGS sequence"/>
</dbReference>
<proteinExistence type="predicted"/>
<feature type="transmembrane region" description="Helical" evidence="1">
    <location>
        <begin position="150"/>
        <end position="168"/>
    </location>
</feature>
<keyword evidence="3" id="KW-1185">Reference proteome</keyword>
<keyword evidence="1" id="KW-1133">Transmembrane helix</keyword>
<accession>A0ABU5EWB1</accession>
<feature type="transmembrane region" description="Helical" evidence="1">
    <location>
        <begin position="56"/>
        <end position="79"/>
    </location>
</feature>
<comment type="caution">
    <text evidence="2">The sequence shown here is derived from an EMBL/GenBank/DDBJ whole genome shotgun (WGS) entry which is preliminary data.</text>
</comment>
<reference evidence="3" key="1">
    <citation type="journal article" date="2023" name="Mar. Drugs">
        <title>Gemmata algarum, a Novel Planctomycete Isolated from an Algal Mat, Displays Antimicrobial Activity.</title>
        <authorList>
            <person name="Kumar G."/>
            <person name="Kallscheuer N."/>
            <person name="Kashif M."/>
            <person name="Ahamad S."/>
            <person name="Jagadeeshwari U."/>
            <person name="Pannikurungottu S."/>
            <person name="Haufschild T."/>
            <person name="Kabuu M."/>
            <person name="Sasikala C."/>
            <person name="Jogler C."/>
            <person name="Ramana C."/>
        </authorList>
    </citation>
    <scope>NUCLEOTIDE SEQUENCE [LARGE SCALE GENOMIC DNA]</scope>
    <source>
        <strain evidence="3">JC673</strain>
    </source>
</reference>
<feature type="transmembrane region" description="Helical" evidence="1">
    <location>
        <begin position="125"/>
        <end position="143"/>
    </location>
</feature>
<dbReference type="InterPro" id="IPR036226">
    <property type="entry name" value="LipOase_C_sf"/>
</dbReference>
<dbReference type="Gene3D" id="1.20.245.10">
    <property type="entry name" value="Lipoxygenase-1, Domain 5"/>
    <property type="match status" value="1"/>
</dbReference>
<dbReference type="EMBL" id="JAXBLV010000110">
    <property type="protein sequence ID" value="MDY3559456.1"/>
    <property type="molecule type" value="Genomic_DNA"/>
</dbReference>
<feature type="transmembrane region" description="Helical" evidence="1">
    <location>
        <begin position="21"/>
        <end position="44"/>
    </location>
</feature>
<dbReference type="RefSeq" id="WP_320686213.1">
    <property type="nucleotide sequence ID" value="NZ_JAXBLV010000110.1"/>
</dbReference>
<evidence type="ECO:0000313" key="2">
    <source>
        <dbReference type="EMBL" id="MDY3559456.1"/>
    </source>
</evidence>
<evidence type="ECO:0000256" key="1">
    <source>
        <dbReference type="SAM" id="Phobius"/>
    </source>
</evidence>
<feature type="transmembrane region" description="Helical" evidence="1">
    <location>
        <begin position="100"/>
        <end position="119"/>
    </location>
</feature>
<feature type="transmembrane region" description="Helical" evidence="1">
    <location>
        <begin position="180"/>
        <end position="197"/>
    </location>
</feature>
<feature type="transmembrane region" description="Helical" evidence="1">
    <location>
        <begin position="268"/>
        <end position="286"/>
    </location>
</feature>
<evidence type="ECO:0000313" key="3">
    <source>
        <dbReference type="Proteomes" id="UP001272242"/>
    </source>
</evidence>
<feature type="transmembrane region" description="Helical" evidence="1">
    <location>
        <begin position="239"/>
        <end position="256"/>
    </location>
</feature>
<feature type="transmembrane region" description="Helical" evidence="1">
    <location>
        <begin position="204"/>
        <end position="227"/>
    </location>
</feature>
<dbReference type="SUPFAM" id="SSF48484">
    <property type="entry name" value="Lipoxigenase"/>
    <property type="match status" value="1"/>
</dbReference>
<keyword evidence="1" id="KW-0472">Membrane</keyword>
<name>A0ABU5EWB1_9BACT</name>